<accession>A0A2C9D1U9</accession>
<evidence type="ECO:0000313" key="3">
    <source>
        <dbReference type="Proteomes" id="UP000223606"/>
    </source>
</evidence>
<organism evidence="2 3">
    <name type="scientific">Hartmannibacter diazotrophicus</name>
    <dbReference type="NCBI Taxonomy" id="1482074"/>
    <lineage>
        <taxon>Bacteria</taxon>
        <taxon>Pseudomonadati</taxon>
        <taxon>Pseudomonadota</taxon>
        <taxon>Alphaproteobacteria</taxon>
        <taxon>Hyphomicrobiales</taxon>
        <taxon>Pleomorphomonadaceae</taxon>
        <taxon>Hartmannibacter</taxon>
    </lineage>
</organism>
<dbReference type="KEGG" id="hdi:HDIA_0761"/>
<protein>
    <submittedName>
        <fullName evidence="2">Uncharacterized protein</fullName>
    </submittedName>
</protein>
<dbReference type="AlphaFoldDB" id="A0A2C9D1U9"/>
<keyword evidence="3" id="KW-1185">Reference proteome</keyword>
<dbReference type="Proteomes" id="UP000223606">
    <property type="component" value="Chromosome 1"/>
</dbReference>
<feature type="region of interest" description="Disordered" evidence="1">
    <location>
        <begin position="60"/>
        <end position="81"/>
    </location>
</feature>
<name>A0A2C9D1U9_9HYPH</name>
<evidence type="ECO:0000256" key="1">
    <source>
        <dbReference type="SAM" id="MobiDB-lite"/>
    </source>
</evidence>
<proteinExistence type="predicted"/>
<evidence type="ECO:0000313" key="2">
    <source>
        <dbReference type="EMBL" id="SON54302.1"/>
    </source>
</evidence>
<dbReference type="EMBL" id="LT960614">
    <property type="protein sequence ID" value="SON54302.1"/>
    <property type="molecule type" value="Genomic_DNA"/>
</dbReference>
<sequence length="81" mass="8930">MNELETLLRREARAGNISHLSIAFRGGQFEAVYRGTDDPVYAIGRAPDICDAITKALRDGRKLSQPKPKKAARGRYSDVLG</sequence>
<gene>
    <name evidence="2" type="ORF">HDIA_0761</name>
</gene>
<dbReference type="RefSeq" id="WP_099554505.1">
    <property type="nucleotide sequence ID" value="NZ_LT960614.1"/>
</dbReference>
<reference evidence="3" key="1">
    <citation type="submission" date="2017-09" db="EMBL/GenBank/DDBJ databases">
        <title>Genome sequence of Nannocystis excedens DSM 71.</title>
        <authorList>
            <person name="Blom J."/>
        </authorList>
    </citation>
    <scope>NUCLEOTIDE SEQUENCE [LARGE SCALE GENOMIC DNA]</scope>
    <source>
        <strain evidence="3">type strain: E19</strain>
    </source>
</reference>